<dbReference type="Proteomes" id="UP000033092">
    <property type="component" value="Chromosome"/>
</dbReference>
<name>A0A0E3PBW5_9EURY</name>
<dbReference type="InterPro" id="IPR027417">
    <property type="entry name" value="P-loop_NTPase"/>
</dbReference>
<feature type="domain" description="ABC transporter" evidence="9">
    <location>
        <begin position="2"/>
        <end position="237"/>
    </location>
</feature>
<keyword evidence="1" id="KW-0813">Transport</keyword>
<dbReference type="SUPFAM" id="SSF52540">
    <property type="entry name" value="P-loop containing nucleoside triphosphate hydrolases"/>
    <property type="match status" value="1"/>
</dbReference>
<dbReference type="InterPro" id="IPR003593">
    <property type="entry name" value="AAA+_ATPase"/>
</dbReference>
<dbReference type="InterPro" id="IPR050153">
    <property type="entry name" value="Metal_Ion_Import_ABC"/>
</dbReference>
<gene>
    <name evidence="10" type="ORF">MSSIH_1087</name>
</gene>
<keyword evidence="2" id="KW-0547">Nucleotide-binding</keyword>
<evidence type="ECO:0000313" key="11">
    <source>
        <dbReference type="Proteomes" id="UP000033092"/>
    </source>
</evidence>
<dbReference type="PROSITE" id="PS50893">
    <property type="entry name" value="ABC_TRANSPORTER_2"/>
    <property type="match status" value="1"/>
</dbReference>
<comment type="catalytic activity">
    <reaction evidence="4">
        <text>an R-cob(III)alamin(out) + ATP + H2O = an R-cob(III)alamin(in) + ADP + phosphate + H(+)</text>
        <dbReference type="Rhea" id="RHEA:17873"/>
        <dbReference type="ChEBI" id="CHEBI:15377"/>
        <dbReference type="ChEBI" id="CHEBI:15378"/>
        <dbReference type="ChEBI" id="CHEBI:30616"/>
        <dbReference type="ChEBI" id="CHEBI:43474"/>
        <dbReference type="ChEBI" id="CHEBI:140785"/>
        <dbReference type="ChEBI" id="CHEBI:456216"/>
        <dbReference type="EC" id="7.6.2.8"/>
    </reaction>
</comment>
<dbReference type="GO" id="GO:0005524">
    <property type="term" value="F:ATP binding"/>
    <property type="evidence" value="ECO:0007669"/>
    <property type="project" value="UniProtKB-KW"/>
</dbReference>
<protein>
    <recommendedName>
        <fullName evidence="7">Cobalamin import ATP-binding protein BtuD</fullName>
        <ecNumber evidence="6">7.6.2.8</ecNumber>
    </recommendedName>
    <alternativeName>
        <fullName evidence="8">Vitamin B12-transporting ATPase</fullName>
    </alternativeName>
</protein>
<accession>A0A0E3PBW5</accession>
<organism evidence="10 11">
    <name type="scientific">Methanosarcina siciliae HI350</name>
    <dbReference type="NCBI Taxonomy" id="1434119"/>
    <lineage>
        <taxon>Archaea</taxon>
        <taxon>Methanobacteriati</taxon>
        <taxon>Methanobacteriota</taxon>
        <taxon>Stenosarchaea group</taxon>
        <taxon>Methanomicrobia</taxon>
        <taxon>Methanosarcinales</taxon>
        <taxon>Methanosarcinaceae</taxon>
        <taxon>Methanosarcina</taxon>
    </lineage>
</organism>
<dbReference type="GO" id="GO:0016887">
    <property type="term" value="F:ATP hydrolysis activity"/>
    <property type="evidence" value="ECO:0007669"/>
    <property type="project" value="InterPro"/>
</dbReference>
<dbReference type="SMART" id="SM00382">
    <property type="entry name" value="AAA"/>
    <property type="match status" value="1"/>
</dbReference>
<evidence type="ECO:0000256" key="2">
    <source>
        <dbReference type="ARBA" id="ARBA00022741"/>
    </source>
</evidence>
<keyword evidence="3 10" id="KW-0067">ATP-binding</keyword>
<dbReference type="FunFam" id="3.40.50.300:FF:000134">
    <property type="entry name" value="Iron-enterobactin ABC transporter ATP-binding protein"/>
    <property type="match status" value="1"/>
</dbReference>
<reference evidence="10 11" key="1">
    <citation type="submission" date="2014-07" db="EMBL/GenBank/DDBJ databases">
        <title>Methanogenic archaea and the global carbon cycle.</title>
        <authorList>
            <person name="Henriksen J.R."/>
            <person name="Luke J."/>
            <person name="Reinhart S."/>
            <person name="Benedict M.N."/>
            <person name="Youngblut N.D."/>
            <person name="Metcalf M.E."/>
            <person name="Whitaker R.J."/>
            <person name="Metcalf W.W."/>
        </authorList>
    </citation>
    <scope>NUCLEOTIDE SEQUENCE [LARGE SCALE GENOMIC DNA]</scope>
    <source>
        <strain evidence="10 11">HI350</strain>
    </source>
</reference>
<dbReference type="InterPro" id="IPR017871">
    <property type="entry name" value="ABC_transporter-like_CS"/>
</dbReference>
<evidence type="ECO:0000256" key="1">
    <source>
        <dbReference type="ARBA" id="ARBA00022448"/>
    </source>
</evidence>
<dbReference type="Gene3D" id="3.40.50.300">
    <property type="entry name" value="P-loop containing nucleotide triphosphate hydrolases"/>
    <property type="match status" value="1"/>
</dbReference>
<evidence type="ECO:0000256" key="7">
    <source>
        <dbReference type="ARBA" id="ARBA00073649"/>
    </source>
</evidence>
<dbReference type="RefSeq" id="WP_148705024.1">
    <property type="nucleotide sequence ID" value="NZ_CP009507.1"/>
</dbReference>
<evidence type="ECO:0000256" key="8">
    <source>
        <dbReference type="ARBA" id="ARBA00077139"/>
    </source>
</evidence>
<dbReference type="Pfam" id="PF00005">
    <property type="entry name" value="ABC_tran"/>
    <property type="match status" value="1"/>
</dbReference>
<dbReference type="HOGENOM" id="CLU_000604_1_11_2"/>
<evidence type="ECO:0000256" key="6">
    <source>
        <dbReference type="ARBA" id="ARBA00066387"/>
    </source>
</evidence>
<dbReference type="PANTHER" id="PTHR42734">
    <property type="entry name" value="METAL TRANSPORT SYSTEM ATP-BINDING PROTEIN TM_0124-RELATED"/>
    <property type="match status" value="1"/>
</dbReference>
<dbReference type="EC" id="7.6.2.8" evidence="6"/>
<comment type="function">
    <text evidence="5">Required for corrinoid utilization. Probably part of the ABC transporter complex BtuCDF involved in cobalamin (vitamin B12) import. Probably responsible for energy coupling to the transport system.</text>
</comment>
<dbReference type="InterPro" id="IPR003439">
    <property type="entry name" value="ABC_transporter-like_ATP-bd"/>
</dbReference>
<evidence type="ECO:0000256" key="4">
    <source>
        <dbReference type="ARBA" id="ARBA00050590"/>
    </source>
</evidence>
<dbReference type="EMBL" id="CP009507">
    <property type="protein sequence ID" value="AKB31777.1"/>
    <property type="molecule type" value="Genomic_DNA"/>
</dbReference>
<proteinExistence type="predicted"/>
<sequence length="295" mass="32938">MLRVHNVHFSYGETPVLNGVSFHVREGELCGLFGPNGSGKTTLFRCCLRFLKLKQGTVQICGNDISKLSTGEMAKVVAYVPQEHKPPFPYLVREVVLMGRTPHLRGVFGISRRDRMIAMDALETLGIAGLAERPYSRLSGGQRQMVLMARAIAQDTPLMFLDEPTSALDFQNQMRIWEIMRSIVEDGRTIIACSHDPNHVAWFCDRVVVVGNNGVIADGDPAEAINEQTLGQIYRNTCAVQTVDGIRMVMPAGLQARKAGKTQANAHSQHACNRNVEQKTVRRINYDIRYDKLEQ</sequence>
<dbReference type="CDD" id="cd03214">
    <property type="entry name" value="ABC_Iron-Siderophores_B12_Hemin"/>
    <property type="match status" value="1"/>
</dbReference>
<dbReference type="PATRIC" id="fig|1434119.4.peg.1377"/>
<dbReference type="GO" id="GO:0015420">
    <property type="term" value="F:ABC-type vitamin B12 transporter activity"/>
    <property type="evidence" value="ECO:0007669"/>
    <property type="project" value="UniProtKB-EC"/>
</dbReference>
<dbReference type="PROSITE" id="PS00211">
    <property type="entry name" value="ABC_TRANSPORTER_1"/>
    <property type="match status" value="1"/>
</dbReference>
<dbReference type="PANTHER" id="PTHR42734:SF19">
    <property type="entry name" value="IRON COMPOUNDS ABC TRANSPORTER, ATP-BINDING PROTEIN"/>
    <property type="match status" value="1"/>
</dbReference>
<evidence type="ECO:0000256" key="5">
    <source>
        <dbReference type="ARBA" id="ARBA00058960"/>
    </source>
</evidence>
<dbReference type="AlphaFoldDB" id="A0A0E3PBW5"/>
<evidence type="ECO:0000259" key="9">
    <source>
        <dbReference type="PROSITE" id="PS50893"/>
    </source>
</evidence>
<dbReference type="GeneID" id="41605075"/>
<evidence type="ECO:0000256" key="3">
    <source>
        <dbReference type="ARBA" id="ARBA00022840"/>
    </source>
</evidence>
<evidence type="ECO:0000313" key="10">
    <source>
        <dbReference type="EMBL" id="AKB31777.1"/>
    </source>
</evidence>
<dbReference type="KEGG" id="msz:MSSIH_1087"/>